<feature type="domain" description="Reverse transcriptase" evidence="28">
    <location>
        <begin position="846"/>
        <end position="1033"/>
    </location>
</feature>
<dbReference type="GO" id="GO:0003964">
    <property type="term" value="F:RNA-directed DNA polymerase activity"/>
    <property type="evidence" value="ECO:0007669"/>
    <property type="project" value="UniProtKB-KW"/>
</dbReference>
<evidence type="ECO:0000259" key="30">
    <source>
        <dbReference type="PROSITE" id="PS50994"/>
    </source>
</evidence>
<dbReference type="InterPro" id="IPR012337">
    <property type="entry name" value="RNaseH-like_sf"/>
</dbReference>
<dbReference type="InterPro" id="IPR001969">
    <property type="entry name" value="Aspartic_peptidase_AS"/>
</dbReference>
<evidence type="ECO:0000259" key="28">
    <source>
        <dbReference type="PROSITE" id="PS50878"/>
    </source>
</evidence>
<dbReference type="InterPro" id="IPR002156">
    <property type="entry name" value="RNaseH_domain"/>
</dbReference>
<dbReference type="GO" id="GO:0004190">
    <property type="term" value="F:aspartic-type endopeptidase activity"/>
    <property type="evidence" value="ECO:0007669"/>
    <property type="project" value="UniProtKB-KW"/>
</dbReference>
<dbReference type="Gene3D" id="1.10.10.200">
    <property type="match status" value="1"/>
</dbReference>
<feature type="transmembrane region" description="Helical" evidence="24">
    <location>
        <begin position="1854"/>
        <end position="1879"/>
    </location>
</feature>
<evidence type="ECO:0000256" key="6">
    <source>
        <dbReference type="ARBA" id="ARBA00022723"/>
    </source>
</evidence>
<dbReference type="Pfam" id="PF00429">
    <property type="entry name" value="TLV_coat"/>
    <property type="match status" value="1"/>
</dbReference>
<dbReference type="SUPFAM" id="SSF47943">
    <property type="entry name" value="Retrovirus capsid protein, N-terminal core domain"/>
    <property type="match status" value="1"/>
</dbReference>
<evidence type="ECO:0000256" key="3">
    <source>
        <dbReference type="ARBA" id="ARBA00022679"/>
    </source>
</evidence>
<dbReference type="InterPro" id="IPR034170">
    <property type="entry name" value="Retropepsin-like_cat_dom"/>
</dbReference>
<evidence type="ECO:0000313" key="33">
    <source>
        <dbReference type="Proteomes" id="UP001178461"/>
    </source>
</evidence>
<dbReference type="Pfam" id="PF00665">
    <property type="entry name" value="rve"/>
    <property type="match status" value="1"/>
</dbReference>
<evidence type="ECO:0000259" key="25">
    <source>
        <dbReference type="PROSITE" id="PS50158"/>
    </source>
</evidence>
<dbReference type="PROSITE" id="PS50876">
    <property type="entry name" value="ZF_INTEGRASE"/>
    <property type="match status" value="1"/>
</dbReference>
<dbReference type="Pfam" id="PF02022">
    <property type="entry name" value="Integrase_Zn"/>
    <property type="match status" value="1"/>
</dbReference>
<dbReference type="InterPro" id="IPR021109">
    <property type="entry name" value="Peptidase_aspartic_dom_sf"/>
</dbReference>
<organism evidence="32 33">
    <name type="scientific">Podarcis lilfordi</name>
    <name type="common">Lilford's wall lizard</name>
    <dbReference type="NCBI Taxonomy" id="74358"/>
    <lineage>
        <taxon>Eukaryota</taxon>
        <taxon>Metazoa</taxon>
        <taxon>Chordata</taxon>
        <taxon>Craniata</taxon>
        <taxon>Vertebrata</taxon>
        <taxon>Euteleostomi</taxon>
        <taxon>Lepidosauria</taxon>
        <taxon>Squamata</taxon>
        <taxon>Bifurcata</taxon>
        <taxon>Unidentata</taxon>
        <taxon>Episquamata</taxon>
        <taxon>Laterata</taxon>
        <taxon>Lacertibaenia</taxon>
        <taxon>Lacertidae</taxon>
        <taxon>Podarcis</taxon>
    </lineage>
</organism>
<dbReference type="GO" id="GO:0003887">
    <property type="term" value="F:DNA-directed DNA polymerase activity"/>
    <property type="evidence" value="ECO:0007669"/>
    <property type="project" value="UniProtKB-KW"/>
</dbReference>
<evidence type="ECO:0000256" key="21">
    <source>
        <dbReference type="PROSITE-ProRule" id="PRU00450"/>
    </source>
</evidence>
<evidence type="ECO:0000256" key="22">
    <source>
        <dbReference type="PROSITE-ProRule" id="PRU00506"/>
    </source>
</evidence>
<dbReference type="GO" id="GO:0006508">
    <property type="term" value="P:proteolysis"/>
    <property type="evidence" value="ECO:0007669"/>
    <property type="project" value="UniProtKB-KW"/>
</dbReference>
<keyword evidence="2" id="KW-0645">Protease</keyword>
<dbReference type="GO" id="GO:0003677">
    <property type="term" value="F:DNA binding"/>
    <property type="evidence" value="ECO:0007669"/>
    <property type="project" value="UniProtKB-KW"/>
</dbReference>
<keyword evidence="15" id="KW-0229">DNA integration</keyword>
<dbReference type="InterPro" id="IPR008919">
    <property type="entry name" value="Retrov_capsid_N"/>
</dbReference>
<feature type="region of interest" description="Disordered" evidence="23">
    <location>
        <begin position="593"/>
        <end position="621"/>
    </location>
</feature>
<dbReference type="PROSITE" id="PS50994">
    <property type="entry name" value="INTEGRASE"/>
    <property type="match status" value="1"/>
</dbReference>
<keyword evidence="24" id="KW-0812">Transmembrane</keyword>
<feature type="domain" description="Integrase-type" evidence="31">
    <location>
        <begin position="1462"/>
        <end position="1502"/>
    </location>
</feature>
<dbReference type="Pfam" id="PF19317">
    <property type="entry name" value="Gag_p24_C"/>
    <property type="match status" value="1"/>
</dbReference>
<dbReference type="PANTHER" id="PTHR41694">
    <property type="entry name" value="ENDOGENOUS RETROVIRUS GROUP K MEMBER POL PROTEIN"/>
    <property type="match status" value="1"/>
</dbReference>
<dbReference type="InterPro" id="IPR045345">
    <property type="entry name" value="Gag_p24_C"/>
</dbReference>
<gene>
    <name evidence="32" type="ORF">PODLI_1B013218</name>
</gene>
<dbReference type="Pfam" id="PF00077">
    <property type="entry name" value="RVP"/>
    <property type="match status" value="1"/>
</dbReference>
<dbReference type="PANTHER" id="PTHR41694:SF4">
    <property type="entry name" value="ENDOGENOUS RETROVIRUS GROUP K MEMBER 10 POL PROTEIN-RELATED"/>
    <property type="match status" value="1"/>
</dbReference>
<dbReference type="SUPFAM" id="SSF50122">
    <property type="entry name" value="DNA-binding domain of retroviral integrase"/>
    <property type="match status" value="1"/>
</dbReference>
<dbReference type="CDD" id="cd05482">
    <property type="entry name" value="HIV_retropepsin_like"/>
    <property type="match status" value="1"/>
</dbReference>
<dbReference type="SUPFAM" id="SSF50630">
    <property type="entry name" value="Acid proteases"/>
    <property type="match status" value="1"/>
</dbReference>
<dbReference type="InterPro" id="IPR036875">
    <property type="entry name" value="Znf_CCHC_sf"/>
</dbReference>
<evidence type="ECO:0000256" key="10">
    <source>
        <dbReference type="ARBA" id="ARBA00022771"/>
    </source>
</evidence>
<keyword evidence="7" id="KW-0064">Aspartyl protease</keyword>
<evidence type="ECO:0000256" key="13">
    <source>
        <dbReference type="ARBA" id="ARBA00022842"/>
    </source>
</evidence>
<dbReference type="CDD" id="cd01645">
    <property type="entry name" value="RT_Rtv"/>
    <property type="match status" value="1"/>
</dbReference>
<evidence type="ECO:0000256" key="19">
    <source>
        <dbReference type="ARBA" id="ARBA00023172"/>
    </source>
</evidence>
<dbReference type="Pfam" id="PF06817">
    <property type="entry name" value="RVT_thumb"/>
    <property type="match status" value="1"/>
</dbReference>
<dbReference type="GO" id="GO:0008270">
    <property type="term" value="F:zinc ion binding"/>
    <property type="evidence" value="ECO:0007669"/>
    <property type="project" value="UniProtKB-KW"/>
</dbReference>
<feature type="domain" description="CCHC-type" evidence="25">
    <location>
        <begin position="547"/>
        <end position="562"/>
    </location>
</feature>
<dbReference type="PROSITE" id="PS50158">
    <property type="entry name" value="ZF_CCHC"/>
    <property type="match status" value="1"/>
</dbReference>
<evidence type="ECO:0000259" key="31">
    <source>
        <dbReference type="PROSITE" id="PS51027"/>
    </source>
</evidence>
<dbReference type="InterPro" id="IPR018154">
    <property type="entry name" value="TLV/ENV_coat_polyprotein"/>
</dbReference>
<feature type="domain" description="Peptidase A2" evidence="26">
    <location>
        <begin position="732"/>
        <end position="803"/>
    </location>
</feature>
<proteinExistence type="inferred from homology"/>
<keyword evidence="12" id="KW-0862">Zinc</keyword>
<evidence type="ECO:0000256" key="20">
    <source>
        <dbReference type="ARBA" id="ARBA00023268"/>
    </source>
</evidence>
<keyword evidence="9" id="KW-0255">Endonuclease</keyword>
<evidence type="ECO:0000259" key="29">
    <source>
        <dbReference type="PROSITE" id="PS50879"/>
    </source>
</evidence>
<feature type="DNA-binding region" description="Integrase-type" evidence="22">
    <location>
        <begin position="1462"/>
        <end position="1502"/>
    </location>
</feature>
<dbReference type="PROSITE" id="PS50879">
    <property type="entry name" value="RNASE_H_1"/>
    <property type="match status" value="1"/>
</dbReference>
<evidence type="ECO:0000256" key="18">
    <source>
        <dbReference type="ARBA" id="ARBA00023125"/>
    </source>
</evidence>
<evidence type="ECO:0000259" key="26">
    <source>
        <dbReference type="PROSITE" id="PS50175"/>
    </source>
</evidence>
<dbReference type="Gene3D" id="2.30.30.10">
    <property type="entry name" value="Integrase, C-terminal domain superfamily, retroviral"/>
    <property type="match status" value="1"/>
</dbReference>
<comment type="similarity">
    <text evidence="1">Belongs to the beta type-B retroviral polymerase family. HERV class-II K(HML-2) pol subfamily.</text>
</comment>
<dbReference type="Gene3D" id="4.10.60.10">
    <property type="entry name" value="Zinc finger, CCHC-type"/>
    <property type="match status" value="1"/>
</dbReference>
<dbReference type="Gene3D" id="3.30.420.10">
    <property type="entry name" value="Ribonuclease H-like superfamily/Ribonuclease H"/>
    <property type="match status" value="2"/>
</dbReference>
<dbReference type="InterPro" id="IPR001037">
    <property type="entry name" value="Integrase_C_retrovir"/>
</dbReference>
<feature type="domain" description="Integrase catalytic" evidence="30">
    <location>
        <begin position="1296"/>
        <end position="1456"/>
    </location>
</feature>
<keyword evidence="16" id="KW-0695">RNA-directed DNA polymerase</keyword>
<protein>
    <submittedName>
        <fullName evidence="32">Endogenous retrovirus group K member 9 Pol protein-like</fullName>
    </submittedName>
</protein>
<keyword evidence="18" id="KW-0238">DNA-binding</keyword>
<dbReference type="InterPro" id="IPR017856">
    <property type="entry name" value="Integrase-like_N"/>
</dbReference>
<keyword evidence="4" id="KW-0548">Nucleotidyltransferase</keyword>
<dbReference type="Gene3D" id="3.10.10.10">
    <property type="entry name" value="HIV Type 1 Reverse Transcriptase, subunit A, domain 1"/>
    <property type="match status" value="1"/>
</dbReference>
<dbReference type="GO" id="GO:0075523">
    <property type="term" value="P:viral translational frameshifting"/>
    <property type="evidence" value="ECO:0007669"/>
    <property type="project" value="UniProtKB-KW"/>
</dbReference>
<evidence type="ECO:0000256" key="17">
    <source>
        <dbReference type="ARBA" id="ARBA00022932"/>
    </source>
</evidence>
<evidence type="ECO:0000256" key="14">
    <source>
        <dbReference type="ARBA" id="ARBA00022884"/>
    </source>
</evidence>
<evidence type="ECO:0000256" key="5">
    <source>
        <dbReference type="ARBA" id="ARBA00022722"/>
    </source>
</evidence>
<dbReference type="PROSITE" id="PS50175">
    <property type="entry name" value="ASP_PROT_RETROV"/>
    <property type="match status" value="1"/>
</dbReference>
<dbReference type="InterPro" id="IPR043128">
    <property type="entry name" value="Rev_trsase/Diguanyl_cyclase"/>
</dbReference>
<dbReference type="GO" id="GO:0004523">
    <property type="term" value="F:RNA-DNA hybrid ribonuclease activity"/>
    <property type="evidence" value="ECO:0007669"/>
    <property type="project" value="InterPro"/>
</dbReference>
<keyword evidence="6" id="KW-0479">Metal-binding</keyword>
<keyword evidence="11" id="KW-0378">Hydrolase</keyword>
<dbReference type="InterPro" id="IPR018061">
    <property type="entry name" value="Retropepsins"/>
</dbReference>
<dbReference type="Gene3D" id="2.40.70.10">
    <property type="entry name" value="Acid Proteases"/>
    <property type="match status" value="1"/>
</dbReference>
<keyword evidence="24" id="KW-1133">Transmembrane helix</keyword>
<evidence type="ECO:0000256" key="16">
    <source>
        <dbReference type="ARBA" id="ARBA00022918"/>
    </source>
</evidence>
<feature type="domain" description="Integrase-type" evidence="27">
    <location>
        <begin position="1241"/>
        <end position="1282"/>
    </location>
</feature>
<evidence type="ECO:0000256" key="11">
    <source>
        <dbReference type="ARBA" id="ARBA00022801"/>
    </source>
</evidence>
<dbReference type="InterPro" id="IPR001584">
    <property type="entry name" value="Integrase_cat-core"/>
</dbReference>
<dbReference type="EMBL" id="OX395134">
    <property type="protein sequence ID" value="CAI5783860.1"/>
    <property type="molecule type" value="Genomic_DNA"/>
</dbReference>
<dbReference type="PROSITE" id="PS51027">
    <property type="entry name" value="INTEGRASE_DBD"/>
    <property type="match status" value="1"/>
</dbReference>
<dbReference type="InterPro" id="IPR008916">
    <property type="entry name" value="Retrov_capsid_C"/>
</dbReference>
<keyword evidence="19" id="KW-0233">DNA recombination</keyword>
<evidence type="ECO:0000256" key="7">
    <source>
        <dbReference type="ARBA" id="ARBA00022750"/>
    </source>
</evidence>
<dbReference type="Gene3D" id="1.10.375.10">
    <property type="entry name" value="Human Immunodeficiency Virus Type 1 Capsid Protein"/>
    <property type="match status" value="1"/>
</dbReference>
<feature type="compositionally biased region" description="Low complexity" evidence="23">
    <location>
        <begin position="593"/>
        <end position="607"/>
    </location>
</feature>
<dbReference type="Pfam" id="PF00552">
    <property type="entry name" value="IN_DBD_C"/>
    <property type="match status" value="1"/>
</dbReference>
<dbReference type="PROSITE" id="PS50878">
    <property type="entry name" value="RT_POL"/>
    <property type="match status" value="1"/>
</dbReference>
<dbReference type="SUPFAM" id="SSF46919">
    <property type="entry name" value="N-terminal Zn binding domain of HIV integrase"/>
    <property type="match status" value="1"/>
</dbReference>
<evidence type="ECO:0000256" key="23">
    <source>
        <dbReference type="SAM" id="MobiDB-lite"/>
    </source>
</evidence>
<dbReference type="GO" id="GO:0006310">
    <property type="term" value="P:DNA recombination"/>
    <property type="evidence" value="ECO:0007669"/>
    <property type="project" value="UniProtKB-KW"/>
</dbReference>
<keyword evidence="14" id="KW-0694">RNA-binding</keyword>
<evidence type="ECO:0000256" key="9">
    <source>
        <dbReference type="ARBA" id="ARBA00022759"/>
    </source>
</evidence>
<dbReference type="Pfam" id="PF00078">
    <property type="entry name" value="RVT_1"/>
    <property type="match status" value="1"/>
</dbReference>
<sequence>MPPTVVPLNLIQLDADPPPTSESQSGFLLLVFGGFRGGRGTGRRQPIKNCSDGWVRVLQLSKSNGSTRQEELGTPVRRYEEVEPHTKPLRGYAEEDCQCPNGQAPCYCYAPKYDYSPEPRGVIARPSPPGLALSNLNWRAFPKYQPPTNVLSYLTLFEMTSCLPMDIVEAQKTSLRFFEQCGGSGSGARALHTPKPQALATRLSSASDPGERSLSFGLRLISDFASLRPSQRPPRPARASAFSPGVPNVATTPLQESLRAAAPLLAFDSATPNLFPVIVPAAVGGGPARHEQFDLRFIKELYSSVRDNGLHSPYTLGLFGTIFQQNLIPEDVKLLARTVMQPHQMILFIQAWHWACQRRVDGIRNNLNNAAQAAHQAAIAAAGAPPPAPVMLTHTDVFDGLTGGGNFLTIAQQLALDPMYWEATTAAAQEALSAVPDEKTERDGRWGSVRQGPAEPYGQFVDRLYNTLKRQVQDVAAQEVIVRQLAFDNANEDCKQALRPLMTTPNIAIADMLKACQSVGTETHKARLLAAALSSTVSQNPAKDKTCFGCGKMGHFRAQCRSITQQCRPSTKCPICKKGFHWANQCRFAVPRQSQQQQQKQQHQQNQLTGNRQSGPPRAQDLCLPVPYVPQQAQVSTGAGFSSSAQCLVFPLSEVLQQGVHLVPDVLHGLQHNDPYVTVFSDRPTHLPSGSPIAKIVCAPETIQNHDPLVAATFSVTEERPKIQMTLGGRMIEGVLDTGADCSVIASKDWPPAWPTEPASSVVGVGGSASARRSRNPILIQGSQGFEMTILPLILDIPVSLWGAAPAMPRTALSLCWTTDTPVWVDQWPLPKEKLAVAAQLISEQLELGHIEPSTSPWNTPIFVIRKKASGKFRLLQDLRRVNEQMQPMGTLQPGIPNPNMLPQNHQLAVIDLKDCFFSIPLAPQDRQRFAFTLPVLNNSQPTQRFQWVVLPQGMRNSPTLCQYFVDKALQPFRERHPVVTCYHYMDDILLSSSHISDILLEDLTHALMQAGLTVAKEKIQRTLPITYLGHKLSAAAAIPVAPQLQFPDHLKLVDLQQLLGQLNWIKSYLDLPTSTLSPLFSALKGHKDPARLRYVLRTALSPLPLPSALTVFTDGTKSRGVVVWDEEGKWKSLYTTEQSSAQRAELAAVILAFQQFADIPFNLIVDTQYVYNLLNVLPLSYITPAIDDNLFALFSTLQSLVQARTCQFYVAHLRSHTGHPGYLAEGNDRADQALKNGIFSLFSDPFESHSVFHQNAKVLAKSFSLPISQARDIVSQCAVCSKSPTVIPYDAVNPRGLHPLAIWQMDVTYTPSLAPFSKVHLTVDTASGFIWATPLKGETTRHVIQHLMRCFAVMGKPHTLKTDNGPAYISQAFSDFCSLWDVRLTHGIPFNSTGQAIVERSHLTFKTLLNKQLGGRSATVSEIPNIVYQVLFTLNHLLYPHNKDFTPAELHFRKEEVLQRPLVSYRLLPDPQWKGPTSLLSWGRGFAAIDVDGETRWVPARDDLPPDFNPRCSWRHRHIDAPWIKSPSTAVPVFPGTSKGHLRPYLIDPPSPWEVTMTTNYPSVDTVKRRSRRAALLQKAQTASHCFHFNRNSSKFLGHYPYCNWTYEYVNGSSCFLNVTTMSGRPKVLVNNVTTNMTYEQQAMCRDFYVWFDWMKKSSKSTCLLRSDLWLFCGTRAYKEIPFAFSGTCTLGIVIPLVYKLDKLPVVRLRNKREVRSPISQYTGTAVSRSLLPSLGAGMNYRDLHKLANWTEALFNSTILALKLINKEMSEMRDVTLENRYALDVILASKGGVCALIHSHCCMYISDQSANISATIDYMEQMIAHNPLNPPEGFDPWEWLSSWLPNRVWLRKILLIVILLVAGFIVLCCCIQCLPSLFAQCSTWWYRPRPTTGVTRGIYIARYQRLGNETNDSD</sequence>
<dbReference type="InterPro" id="IPR001995">
    <property type="entry name" value="Peptidase_A2_cat"/>
</dbReference>
<evidence type="ECO:0000256" key="4">
    <source>
        <dbReference type="ARBA" id="ARBA00022695"/>
    </source>
</evidence>
<keyword evidence="5" id="KW-0540">Nuclease</keyword>
<dbReference type="InterPro" id="IPR000477">
    <property type="entry name" value="RT_dom"/>
</dbReference>
<keyword evidence="17" id="KW-0239">DNA-directed DNA polymerase</keyword>
<evidence type="ECO:0000256" key="8">
    <source>
        <dbReference type="ARBA" id="ARBA00022758"/>
    </source>
</evidence>
<evidence type="ECO:0000259" key="27">
    <source>
        <dbReference type="PROSITE" id="PS50876"/>
    </source>
</evidence>
<dbReference type="SUPFAM" id="SSF57756">
    <property type="entry name" value="Retrovirus zinc finger-like domains"/>
    <property type="match status" value="2"/>
</dbReference>
<keyword evidence="8" id="KW-0688">Ribosomal frameshifting</keyword>
<evidence type="ECO:0000256" key="15">
    <source>
        <dbReference type="ARBA" id="ARBA00022908"/>
    </source>
</evidence>
<keyword evidence="20" id="KW-0511">Multifunctional enzyme</keyword>
<dbReference type="InterPro" id="IPR003308">
    <property type="entry name" value="Integrase_Zn-bd_dom_N"/>
</dbReference>
<dbReference type="InterPro" id="IPR036862">
    <property type="entry name" value="Integrase_C_dom_sf_retrovir"/>
</dbReference>
<accession>A0AA35KT51</accession>
<keyword evidence="24" id="KW-0472">Membrane</keyword>
<feature type="domain" description="RNase H type-1" evidence="29">
    <location>
        <begin position="1106"/>
        <end position="1240"/>
    </location>
</feature>
<dbReference type="SUPFAM" id="SSF58069">
    <property type="entry name" value="Virus ectodomain"/>
    <property type="match status" value="1"/>
</dbReference>
<dbReference type="SUPFAM" id="SSF47353">
    <property type="entry name" value="Retrovirus capsid dimerization domain-like"/>
    <property type="match status" value="1"/>
</dbReference>
<keyword evidence="10 21" id="KW-0863">Zinc-finger</keyword>
<dbReference type="InterPro" id="IPR001878">
    <property type="entry name" value="Znf_CCHC"/>
</dbReference>
<reference evidence="32" key="1">
    <citation type="submission" date="2022-12" db="EMBL/GenBank/DDBJ databases">
        <authorList>
            <person name="Alioto T."/>
            <person name="Alioto T."/>
            <person name="Gomez Garrido J."/>
        </authorList>
    </citation>
    <scope>NUCLEOTIDE SEQUENCE</scope>
</reference>
<evidence type="ECO:0000256" key="12">
    <source>
        <dbReference type="ARBA" id="ARBA00022833"/>
    </source>
</evidence>
<evidence type="ECO:0000256" key="24">
    <source>
        <dbReference type="SAM" id="Phobius"/>
    </source>
</evidence>
<keyword evidence="3" id="KW-0808">Transferase</keyword>
<dbReference type="Proteomes" id="UP001178461">
    <property type="component" value="Chromosome 9"/>
</dbReference>
<dbReference type="SUPFAM" id="SSF56672">
    <property type="entry name" value="DNA/RNA polymerases"/>
    <property type="match status" value="1"/>
</dbReference>
<name>A0AA35KT51_9SAUR</name>
<dbReference type="Pfam" id="PF00607">
    <property type="entry name" value="Gag_p24"/>
    <property type="match status" value="1"/>
</dbReference>
<dbReference type="SUPFAM" id="SSF53098">
    <property type="entry name" value="Ribonuclease H-like"/>
    <property type="match status" value="1"/>
</dbReference>
<dbReference type="Gene3D" id="1.10.287.210">
    <property type="match status" value="1"/>
</dbReference>
<dbReference type="GO" id="GO:0035613">
    <property type="term" value="F:RNA stem-loop binding"/>
    <property type="evidence" value="ECO:0007669"/>
    <property type="project" value="TreeGrafter"/>
</dbReference>
<dbReference type="PROSITE" id="PS00141">
    <property type="entry name" value="ASP_PROTEASE"/>
    <property type="match status" value="1"/>
</dbReference>
<dbReference type="SMART" id="SM00343">
    <property type="entry name" value="ZnF_C2HC"/>
    <property type="match status" value="2"/>
</dbReference>
<dbReference type="Pfam" id="PF00075">
    <property type="entry name" value="RNase_H"/>
    <property type="match status" value="1"/>
</dbReference>
<dbReference type="Gene3D" id="1.10.1200.30">
    <property type="match status" value="1"/>
</dbReference>
<evidence type="ECO:0000256" key="2">
    <source>
        <dbReference type="ARBA" id="ARBA00022670"/>
    </source>
</evidence>
<keyword evidence="13" id="KW-0460">Magnesium</keyword>
<keyword evidence="33" id="KW-1185">Reference proteome</keyword>
<evidence type="ECO:0000313" key="32">
    <source>
        <dbReference type="EMBL" id="CAI5783860.1"/>
    </source>
</evidence>
<dbReference type="Gene3D" id="3.30.70.270">
    <property type="match status" value="2"/>
</dbReference>
<dbReference type="InterPro" id="IPR010661">
    <property type="entry name" value="RVT_thumb"/>
</dbReference>
<dbReference type="InterPro" id="IPR043502">
    <property type="entry name" value="DNA/RNA_pol_sf"/>
</dbReference>
<dbReference type="GO" id="GO:0015074">
    <property type="term" value="P:DNA integration"/>
    <property type="evidence" value="ECO:0007669"/>
    <property type="project" value="UniProtKB-KW"/>
</dbReference>
<evidence type="ECO:0000256" key="1">
    <source>
        <dbReference type="ARBA" id="ARBA00010879"/>
    </source>
</evidence>
<dbReference type="InterPro" id="IPR036397">
    <property type="entry name" value="RNaseH_sf"/>
</dbReference>